<dbReference type="PANTHER" id="PTHR43784">
    <property type="entry name" value="GDSL-LIKE LIPASE/ACYLHYDROLASE, PUTATIVE (AFU_ORTHOLOGUE AFUA_2G00820)-RELATED"/>
    <property type="match status" value="1"/>
</dbReference>
<dbReference type="Pfam" id="PF13472">
    <property type="entry name" value="Lipase_GDSL_2"/>
    <property type="match status" value="1"/>
</dbReference>
<name>A0ABX1CPD4_9SPHN</name>
<keyword evidence="9" id="KW-1185">Reference proteome</keyword>
<dbReference type="RefSeq" id="WP_168133674.1">
    <property type="nucleotide sequence ID" value="NZ_JAAVJH010000003.1"/>
</dbReference>
<dbReference type="EMBL" id="JAAVJH010000003">
    <property type="protein sequence ID" value="NJR78145.1"/>
    <property type="molecule type" value="Genomic_DNA"/>
</dbReference>
<evidence type="ECO:0000256" key="5">
    <source>
        <dbReference type="SAM" id="SignalP"/>
    </source>
</evidence>
<gene>
    <name evidence="8" type="ORF">HBH26_05885</name>
</gene>
<evidence type="ECO:0000256" key="4">
    <source>
        <dbReference type="ARBA" id="ARBA00032976"/>
    </source>
</evidence>
<dbReference type="InterPro" id="IPR013830">
    <property type="entry name" value="SGNH_hydro"/>
</dbReference>
<evidence type="ECO:0000259" key="6">
    <source>
        <dbReference type="Pfam" id="PF01522"/>
    </source>
</evidence>
<evidence type="ECO:0000256" key="3">
    <source>
        <dbReference type="ARBA" id="ARBA00020071"/>
    </source>
</evidence>
<keyword evidence="5" id="KW-0732">Signal</keyword>
<dbReference type="SUPFAM" id="SSF88713">
    <property type="entry name" value="Glycoside hydrolase/deacetylase"/>
    <property type="match status" value="1"/>
</dbReference>
<evidence type="ECO:0000256" key="1">
    <source>
        <dbReference type="ARBA" id="ARBA00003236"/>
    </source>
</evidence>
<dbReference type="InterPro" id="IPR011330">
    <property type="entry name" value="Glyco_hydro/deAcase_b/a-brl"/>
</dbReference>
<dbReference type="Gene3D" id="3.20.20.370">
    <property type="entry name" value="Glycoside hydrolase/deacetylase"/>
    <property type="match status" value="1"/>
</dbReference>
<comment type="function">
    <text evidence="1">Is involved in generating a small heat-stable compound (Nod), an acylated oligomer of N-acetylglucosamine, that stimulates mitosis in various plant protoplasts.</text>
</comment>
<evidence type="ECO:0000313" key="8">
    <source>
        <dbReference type="EMBL" id="NJR78145.1"/>
    </source>
</evidence>
<feature type="domain" description="SGNH hydrolase-type esterase" evidence="7">
    <location>
        <begin position="192"/>
        <end position="388"/>
    </location>
</feature>
<dbReference type="InterPro" id="IPR053140">
    <property type="entry name" value="GDSL_Rv0518-like"/>
</dbReference>
<accession>A0ABX1CPD4</accession>
<dbReference type="Proteomes" id="UP000732399">
    <property type="component" value="Unassembled WGS sequence"/>
</dbReference>
<protein>
    <recommendedName>
        <fullName evidence="3">Chitooligosaccharide deacetylase</fullName>
    </recommendedName>
    <alternativeName>
        <fullName evidence="4">Nodulation protein B</fullName>
    </alternativeName>
</protein>
<dbReference type="Pfam" id="PF01522">
    <property type="entry name" value="Polysacc_deac_1"/>
    <property type="match status" value="1"/>
</dbReference>
<proteinExistence type="inferred from homology"/>
<dbReference type="SUPFAM" id="SSF52266">
    <property type="entry name" value="SGNH hydrolase"/>
    <property type="match status" value="1"/>
</dbReference>
<comment type="similarity">
    <text evidence="2">Belongs to the polysaccharide deacetylase family.</text>
</comment>
<evidence type="ECO:0000259" key="7">
    <source>
        <dbReference type="Pfam" id="PF13472"/>
    </source>
</evidence>
<dbReference type="InterPro" id="IPR002509">
    <property type="entry name" value="NODB_dom"/>
</dbReference>
<dbReference type="Gene3D" id="3.40.50.1110">
    <property type="entry name" value="SGNH hydrolase"/>
    <property type="match status" value="1"/>
</dbReference>
<organism evidence="8 9">
    <name type="scientific">Sphingomonas corticis</name>
    <dbReference type="NCBI Taxonomy" id="2722791"/>
    <lineage>
        <taxon>Bacteria</taxon>
        <taxon>Pseudomonadati</taxon>
        <taxon>Pseudomonadota</taxon>
        <taxon>Alphaproteobacteria</taxon>
        <taxon>Sphingomonadales</taxon>
        <taxon>Sphingomonadaceae</taxon>
        <taxon>Sphingomonas</taxon>
    </lineage>
</organism>
<reference evidence="8 9" key="1">
    <citation type="submission" date="2020-03" db="EMBL/GenBank/DDBJ databases">
        <authorList>
            <person name="Wang L."/>
            <person name="He N."/>
            <person name="Li Y."/>
            <person name="Fang Y."/>
            <person name="Zhang F."/>
        </authorList>
    </citation>
    <scope>NUCLEOTIDE SEQUENCE [LARGE SCALE GENOMIC DNA]</scope>
    <source>
        <strain evidence="8 9">36D10-4-7</strain>
    </source>
</reference>
<comment type="caution">
    <text evidence="8">The sequence shown here is derived from an EMBL/GenBank/DDBJ whole genome shotgun (WGS) entry which is preliminary data.</text>
</comment>
<evidence type="ECO:0000313" key="9">
    <source>
        <dbReference type="Proteomes" id="UP000732399"/>
    </source>
</evidence>
<dbReference type="CDD" id="cd01830">
    <property type="entry name" value="XynE_like"/>
    <property type="match status" value="1"/>
</dbReference>
<dbReference type="PANTHER" id="PTHR43784:SF2">
    <property type="entry name" value="GDSL-LIKE LIPASE_ACYLHYDROLASE, PUTATIVE (AFU_ORTHOLOGUE AFUA_2G00820)-RELATED"/>
    <property type="match status" value="1"/>
</dbReference>
<sequence length="683" mass="71158">MRLGQAIGIAAALALPAHAAERSPRWIATWGTSQLSLEDKDALPALGGDRGVTVRQTVRVAAGGERVRVRFSNAFGRAPLTLAKARAADVPLTFAGRPSTDIPPGAEVYSDEAAVSIPRGGDLTISLHLPRPGDLRTGHPGARATTIVAPGDQVDAATPTGGTSVPRWFAIADVEVSAPASARTSAAGTIVAIGDSITDGYGVAPDTNTRWTDVLAARLRGSTALAGWGVVNAGIGGNRVTLDGLGPNLLARFDRDVVARSGTKVAIVLEGINDLGTLTREKPATPAEHAALVRRITAGYVEIARRARAHGIRIIGGTVMPFVGNDYYHADAANEADRQAVNAFIRQSGTFDAVIDFDAALRDPARPDRLAPAYDSGDHLHPSAAGFAAMARAVPLALIAGPLPARAEPGPSIALTFDDIPVHGALPPGATRAGVMRDLVAALKAAGAPAHGFINGARQVGDADAAAATAAWRAAFPIGNHGYEHRGVDELNGGGFRDQLVRNEAAVGSSARWFRYPYLSEGATAARRDAARAVLAERGYRIAAVTASFADYSYNDPYARCMAKRDAAGVAALERHWLAAVRLDAESARARMRALYGREVPLVLLMHVGAFDARMLPRTLALYRAMGFRFVALDAAQADPVYAAANDPAMPGPSPDLARSAAEAGVVPPAAALPSIDFGKLCQ</sequence>
<evidence type="ECO:0000256" key="2">
    <source>
        <dbReference type="ARBA" id="ARBA00010973"/>
    </source>
</evidence>
<feature type="chain" id="PRO_5045735696" description="Chitooligosaccharide deacetylase" evidence="5">
    <location>
        <begin position="20"/>
        <end position="683"/>
    </location>
</feature>
<feature type="domain" description="NodB homology" evidence="6">
    <location>
        <begin position="408"/>
        <end position="525"/>
    </location>
</feature>
<dbReference type="InterPro" id="IPR036514">
    <property type="entry name" value="SGNH_hydro_sf"/>
</dbReference>
<feature type="signal peptide" evidence="5">
    <location>
        <begin position="1"/>
        <end position="19"/>
    </location>
</feature>